<dbReference type="GO" id="GO:0006511">
    <property type="term" value="P:ubiquitin-dependent protein catabolic process"/>
    <property type="evidence" value="ECO:0007669"/>
    <property type="project" value="TreeGrafter"/>
</dbReference>
<keyword evidence="3" id="KW-0862">Zinc</keyword>
<dbReference type="GO" id="GO:0016567">
    <property type="term" value="P:protein ubiquitination"/>
    <property type="evidence" value="ECO:0007669"/>
    <property type="project" value="TreeGrafter"/>
</dbReference>
<dbReference type="EMBL" id="JOKQ01000012">
    <property type="protein sequence ID" value="KHN68799.1"/>
    <property type="molecule type" value="Genomic_DNA"/>
</dbReference>
<dbReference type="SUPFAM" id="SSF57850">
    <property type="entry name" value="RING/U-box"/>
    <property type="match status" value="1"/>
</dbReference>
<dbReference type="InterPro" id="IPR037275">
    <property type="entry name" value="Znf_CTCHY_sf"/>
</dbReference>
<evidence type="ECO:0000313" key="9">
    <source>
        <dbReference type="Proteomes" id="UP000031056"/>
    </source>
</evidence>
<dbReference type="SUPFAM" id="SSF161245">
    <property type="entry name" value="Zinc hairpin stack"/>
    <property type="match status" value="1"/>
</dbReference>
<name>A0A0B2UHX6_9MICR</name>
<evidence type="ECO:0000313" key="8">
    <source>
        <dbReference type="EMBL" id="KHN68799.1"/>
    </source>
</evidence>
<reference evidence="8 9" key="1">
    <citation type="journal article" date="2014" name="MBio">
        <title>The Ordospora colligata genome; evolution of extreme reduction in microsporidia and host-to-parasite horizontal gene transfer.</title>
        <authorList>
            <person name="Pombert J.-F."/>
            <person name="Haag K.L."/>
            <person name="Beidas S."/>
            <person name="Ebert D."/>
            <person name="Keeling P.J."/>
        </authorList>
    </citation>
    <scope>NUCLEOTIDE SEQUENCE [LARGE SCALE GENOMIC DNA]</scope>
    <source>
        <strain evidence="8 9">OC4</strain>
    </source>
</reference>
<evidence type="ECO:0000256" key="1">
    <source>
        <dbReference type="ARBA" id="ARBA00022723"/>
    </source>
</evidence>
<dbReference type="InterPro" id="IPR017921">
    <property type="entry name" value="Znf_CTCHY"/>
</dbReference>
<dbReference type="AlphaFoldDB" id="A0A0B2UHX6"/>
<dbReference type="InterPro" id="IPR039512">
    <property type="entry name" value="RCHY1_zinc-ribbon"/>
</dbReference>
<dbReference type="VEuPathDB" id="MicrosporidiaDB:M896_120160"/>
<accession>A0A0B2UHX6</accession>
<feature type="domain" description="CTCHY-type" evidence="7">
    <location>
        <begin position="65"/>
        <end position="128"/>
    </location>
</feature>
<dbReference type="PROSITE" id="PS50089">
    <property type="entry name" value="ZF_RING_2"/>
    <property type="match status" value="1"/>
</dbReference>
<dbReference type="PROSITE" id="PS51270">
    <property type="entry name" value="ZF_CTCHY"/>
    <property type="match status" value="1"/>
</dbReference>
<comment type="caution">
    <text evidence="8">The sequence shown here is derived from an EMBL/GenBank/DDBJ whole genome shotgun (WGS) entry which is preliminary data.</text>
</comment>
<dbReference type="InParanoid" id="A0A0B2UHX6"/>
<evidence type="ECO:0000256" key="3">
    <source>
        <dbReference type="ARBA" id="ARBA00022833"/>
    </source>
</evidence>
<gene>
    <name evidence="8" type="ORF">M896_120160</name>
</gene>
<dbReference type="Gene3D" id="3.30.40.10">
    <property type="entry name" value="Zinc/RING finger domain, C3HC4 (zinc finger)"/>
    <property type="match status" value="1"/>
</dbReference>
<dbReference type="OrthoDB" id="411372at2759"/>
<dbReference type="Pfam" id="PF13639">
    <property type="entry name" value="zf-RING_2"/>
    <property type="match status" value="1"/>
</dbReference>
<organism evidence="8 9">
    <name type="scientific">Ordospora colligata OC4</name>
    <dbReference type="NCBI Taxonomy" id="1354746"/>
    <lineage>
        <taxon>Eukaryota</taxon>
        <taxon>Fungi</taxon>
        <taxon>Fungi incertae sedis</taxon>
        <taxon>Microsporidia</taxon>
        <taxon>Ordosporidae</taxon>
        <taxon>Ordospora</taxon>
    </lineage>
</organism>
<dbReference type="Gene3D" id="2.20.28.10">
    <property type="match status" value="1"/>
</dbReference>
<dbReference type="STRING" id="1354746.A0A0B2UHX6"/>
<dbReference type="Proteomes" id="UP000031056">
    <property type="component" value="Unassembled WGS sequence"/>
</dbReference>
<dbReference type="SMART" id="SM00184">
    <property type="entry name" value="RING"/>
    <property type="match status" value="1"/>
</dbReference>
<evidence type="ECO:0000259" key="5">
    <source>
        <dbReference type="PROSITE" id="PS50089"/>
    </source>
</evidence>
<evidence type="ECO:0000256" key="2">
    <source>
        <dbReference type="ARBA" id="ARBA00022771"/>
    </source>
</evidence>
<evidence type="ECO:0000259" key="6">
    <source>
        <dbReference type="PROSITE" id="PS51266"/>
    </source>
</evidence>
<dbReference type="HOGENOM" id="CLU_013368_1_0_1"/>
<dbReference type="PANTHER" id="PTHR21319:SF0">
    <property type="entry name" value="AND RING FINGER DOMAIN PROTEIN, PUTATIVE (AFU_ORTHOLOGUE AFUA_1G08900)-RELATED"/>
    <property type="match status" value="1"/>
</dbReference>
<dbReference type="GO" id="GO:0008270">
    <property type="term" value="F:zinc ion binding"/>
    <property type="evidence" value="ECO:0007669"/>
    <property type="project" value="UniProtKB-KW"/>
</dbReference>
<proteinExistence type="predicted"/>
<sequence>MACQHYSNNNLLIFECCRKAYPCRLCHDMNEMHKSNRYEILKMQCIKCKTMQQVSQKCLSCDTEASQYYCNKCNLWDSSGDKIFHCEQCKVCRRGNVQDTFHCDVCQTCLLINGSREHIHVENATGRNCPICAEGMHECTEVLVLLRCGHSMHESCFIDYMKKTYTCPICSKPMGDVSVVDAKIRSLVYNDAEILSGVADLCSIECRDCGNPSKAVAGIVYNRCPFCGSYNTMVMACREQGAV</sequence>
<keyword evidence="1" id="KW-0479">Metal-binding</keyword>
<dbReference type="GO" id="GO:0005634">
    <property type="term" value="C:nucleus"/>
    <property type="evidence" value="ECO:0007669"/>
    <property type="project" value="TreeGrafter"/>
</dbReference>
<dbReference type="Pfam" id="PF14599">
    <property type="entry name" value="zinc_ribbon_6"/>
    <property type="match status" value="1"/>
</dbReference>
<keyword evidence="2 4" id="KW-0863">Zinc-finger</keyword>
<keyword evidence="9" id="KW-1185">Reference proteome</keyword>
<protein>
    <submittedName>
        <fullName evidence="8">Zinc finger domain-containing protein</fullName>
    </submittedName>
</protein>
<feature type="domain" description="RING-type" evidence="5">
    <location>
        <begin position="129"/>
        <end position="171"/>
    </location>
</feature>
<dbReference type="InterPro" id="IPR013083">
    <property type="entry name" value="Znf_RING/FYVE/PHD"/>
</dbReference>
<dbReference type="GeneID" id="26262533"/>
<dbReference type="RefSeq" id="XP_014562841.1">
    <property type="nucleotide sequence ID" value="XM_014707355.1"/>
</dbReference>
<dbReference type="PANTHER" id="PTHR21319">
    <property type="entry name" value="RING FINGER AND CHY ZINC FINGER DOMAIN-CONTAINING PROTEIN 1"/>
    <property type="match status" value="1"/>
</dbReference>
<dbReference type="PROSITE" id="PS51266">
    <property type="entry name" value="ZF_CHY"/>
    <property type="match status" value="1"/>
</dbReference>
<dbReference type="GO" id="GO:0061630">
    <property type="term" value="F:ubiquitin protein ligase activity"/>
    <property type="evidence" value="ECO:0007669"/>
    <property type="project" value="TreeGrafter"/>
</dbReference>
<dbReference type="FunCoup" id="A0A0B2UHX6">
    <property type="interactions" value="125"/>
</dbReference>
<feature type="domain" description="CHY-type" evidence="6">
    <location>
        <begin position="1"/>
        <end position="63"/>
    </location>
</feature>
<evidence type="ECO:0000259" key="7">
    <source>
        <dbReference type="PROSITE" id="PS51270"/>
    </source>
</evidence>
<evidence type="ECO:0000256" key="4">
    <source>
        <dbReference type="PROSITE-ProRule" id="PRU00601"/>
    </source>
</evidence>
<dbReference type="InterPro" id="IPR001841">
    <property type="entry name" value="Znf_RING"/>
</dbReference>
<dbReference type="SUPFAM" id="SSF161219">
    <property type="entry name" value="CHY zinc finger-like"/>
    <property type="match status" value="1"/>
</dbReference>
<dbReference type="InterPro" id="IPR037274">
    <property type="entry name" value="Znf_CHY_sf"/>
</dbReference>
<dbReference type="Pfam" id="PF05495">
    <property type="entry name" value="zf-CHY"/>
    <property type="match status" value="1"/>
</dbReference>
<dbReference type="InterPro" id="IPR008913">
    <property type="entry name" value="Znf_CHY"/>
</dbReference>